<dbReference type="InterPro" id="IPR034747">
    <property type="entry name" value="EXOI_SH3"/>
</dbReference>
<evidence type="ECO:0000313" key="15">
    <source>
        <dbReference type="EMBL" id="BDT57984.1"/>
    </source>
</evidence>
<evidence type="ECO:0000256" key="6">
    <source>
        <dbReference type="ARBA" id="ARBA00022763"/>
    </source>
</evidence>
<dbReference type="Pfam" id="PF26016">
    <property type="entry name" value="ExoI_C"/>
    <property type="match status" value="1"/>
</dbReference>
<evidence type="ECO:0000256" key="7">
    <source>
        <dbReference type="ARBA" id="ARBA00022801"/>
    </source>
</evidence>
<dbReference type="PIRSF" id="PIRSF000977">
    <property type="entry name" value="Exodeoxyribonuclease_I"/>
    <property type="match status" value="1"/>
</dbReference>
<keyword evidence="9" id="KW-0238">DNA-binding</keyword>
<keyword evidence="6" id="KW-0227">DNA damage</keyword>
<evidence type="ECO:0000256" key="1">
    <source>
        <dbReference type="ARBA" id="ARBA00000563"/>
    </source>
</evidence>
<dbReference type="InterPro" id="IPR013620">
    <property type="entry name" value="Exonuc_1_SH3"/>
</dbReference>
<dbReference type="RefSeq" id="WP_281913321.1">
    <property type="nucleotide sequence ID" value="NZ_AP026966.1"/>
</dbReference>
<evidence type="ECO:0000256" key="12">
    <source>
        <dbReference type="ARBA" id="ARBA00046792"/>
    </source>
</evidence>
<keyword evidence="7" id="KW-0378">Hydrolase</keyword>
<dbReference type="InterPro" id="IPR013520">
    <property type="entry name" value="Ribonucl_H"/>
</dbReference>
<dbReference type="InterPro" id="IPR023607">
    <property type="entry name" value="Exodeoxyribonuclease_I"/>
</dbReference>
<keyword evidence="10" id="KW-0234">DNA repair</keyword>
<evidence type="ECO:0000256" key="9">
    <source>
        <dbReference type="ARBA" id="ARBA00023125"/>
    </source>
</evidence>
<dbReference type="InterPro" id="IPR038649">
    <property type="entry name" value="EXOI_SH3_sf"/>
</dbReference>
<name>A0ABN6T6T4_9BURK</name>
<dbReference type="Proteomes" id="UP001163336">
    <property type="component" value="Chromosome"/>
</dbReference>
<dbReference type="InterPro" id="IPR058561">
    <property type="entry name" value="Exonuc_1_C"/>
</dbReference>
<proteinExistence type="predicted"/>
<dbReference type="Gene3D" id="1.10.287.1240">
    <property type="match status" value="1"/>
</dbReference>
<dbReference type="Gene3D" id="1.20.1280.70">
    <property type="entry name" value="Exonuclease ExoI, domain 3"/>
    <property type="match status" value="1"/>
</dbReference>
<gene>
    <name evidence="15" type="primary">sbcB</name>
    <name evidence="15" type="ORF">MasN3_14780</name>
</gene>
<evidence type="ECO:0000256" key="8">
    <source>
        <dbReference type="ARBA" id="ARBA00022842"/>
    </source>
</evidence>
<dbReference type="EC" id="3.1.11.1" evidence="3"/>
<evidence type="ECO:0000256" key="4">
    <source>
        <dbReference type="ARBA" id="ARBA00019900"/>
    </source>
</evidence>
<dbReference type="Pfam" id="PF00929">
    <property type="entry name" value="RNase_T"/>
    <property type="match status" value="1"/>
</dbReference>
<comment type="catalytic activity">
    <reaction evidence="1">
        <text>Exonucleolytic cleavage in the 3'- to 5'-direction to yield nucleoside 5'-phosphates.</text>
        <dbReference type="EC" id="3.1.11.1"/>
    </reaction>
</comment>
<accession>A0ABN6T6T4</accession>
<evidence type="ECO:0000256" key="3">
    <source>
        <dbReference type="ARBA" id="ARBA00012108"/>
    </source>
</evidence>
<dbReference type="Gene3D" id="3.30.420.10">
    <property type="entry name" value="Ribonuclease H-like superfamily/Ribonuclease H"/>
    <property type="match status" value="1"/>
</dbReference>
<feature type="domain" description="ExoI C-terminal" evidence="14">
    <location>
        <begin position="359"/>
        <end position="478"/>
    </location>
</feature>
<keyword evidence="8" id="KW-0460">Magnesium</keyword>
<evidence type="ECO:0000259" key="13">
    <source>
        <dbReference type="PROSITE" id="PS51784"/>
    </source>
</evidence>
<keyword evidence="16" id="KW-1185">Reference proteome</keyword>
<feature type="domain" description="ExoI SH3-like" evidence="13">
    <location>
        <begin position="197"/>
        <end position="356"/>
    </location>
</feature>
<dbReference type="EMBL" id="AP026966">
    <property type="protein sequence ID" value="BDT57984.1"/>
    <property type="molecule type" value="Genomic_DNA"/>
</dbReference>
<dbReference type="NCBIfam" id="NF008746">
    <property type="entry name" value="PRK11779.1"/>
    <property type="match status" value="1"/>
</dbReference>
<evidence type="ECO:0000256" key="11">
    <source>
        <dbReference type="ARBA" id="ARBA00031220"/>
    </source>
</evidence>
<evidence type="ECO:0000259" key="14">
    <source>
        <dbReference type="PROSITE" id="PS51785"/>
    </source>
</evidence>
<comment type="subunit">
    <text evidence="12">Monomer. Interacts with ssb (via C-terminus); this interaction stimulates the exonuclease activity by recruiting the enzyme to its substrate.</text>
</comment>
<dbReference type="InterPro" id="IPR012337">
    <property type="entry name" value="RNaseH-like_sf"/>
</dbReference>
<protein>
    <recommendedName>
        <fullName evidence="4">Exodeoxyribonuclease I</fullName>
        <ecNumber evidence="3">3.1.11.1</ecNumber>
    </recommendedName>
    <alternativeName>
        <fullName evidence="11">DNA deoxyribophosphodiesterase</fullName>
    </alternativeName>
</protein>
<dbReference type="Gene3D" id="3.30.1520.20">
    <property type="entry name" value="Exonuclease ExoI, domain 2"/>
    <property type="match status" value="1"/>
</dbReference>
<dbReference type="PROSITE" id="PS51785">
    <property type="entry name" value="EXOI_C"/>
    <property type="match status" value="1"/>
</dbReference>
<dbReference type="Pfam" id="PF08411">
    <property type="entry name" value="ExoI_SH3"/>
    <property type="match status" value="1"/>
</dbReference>
<dbReference type="InterPro" id="IPR036397">
    <property type="entry name" value="RNaseH_sf"/>
</dbReference>
<dbReference type="SUPFAM" id="SSF53098">
    <property type="entry name" value="Ribonuclease H-like"/>
    <property type="match status" value="1"/>
</dbReference>
<evidence type="ECO:0000256" key="10">
    <source>
        <dbReference type="ARBA" id="ARBA00023204"/>
    </source>
</evidence>
<keyword evidence="5" id="KW-0479">Metal-binding</keyword>
<organism evidence="15 16">
    <name type="scientific">Massilia varians</name>
    <dbReference type="NCBI Taxonomy" id="457921"/>
    <lineage>
        <taxon>Bacteria</taxon>
        <taxon>Pseudomonadati</taxon>
        <taxon>Pseudomonadota</taxon>
        <taxon>Betaproteobacteria</taxon>
        <taxon>Burkholderiales</taxon>
        <taxon>Oxalobacteraceae</taxon>
        <taxon>Telluria group</taxon>
        <taxon>Massilia</taxon>
    </lineage>
</organism>
<dbReference type="CDD" id="cd06138">
    <property type="entry name" value="ExoI_N"/>
    <property type="match status" value="1"/>
</dbReference>
<reference evidence="15" key="1">
    <citation type="submission" date="2022-11" db="EMBL/GenBank/DDBJ databases">
        <title>Isolation and characterization of PLA-degrading bacterium Massilia sp. from Antarctic soil.</title>
        <authorList>
            <person name="Sato K."/>
            <person name="Gomez-Fuentes C."/>
            <person name="Ahmad S.A."/>
            <person name="Zulkharnain A."/>
        </authorList>
    </citation>
    <scope>NUCLEOTIDE SEQUENCE</scope>
    <source>
        <strain evidence="15">N-3</strain>
    </source>
</reference>
<comment type="cofactor">
    <cofactor evidence="2">
        <name>Mg(2+)</name>
        <dbReference type="ChEBI" id="CHEBI:18420"/>
    </cofactor>
</comment>
<evidence type="ECO:0000313" key="16">
    <source>
        <dbReference type="Proteomes" id="UP001163336"/>
    </source>
</evidence>
<evidence type="ECO:0000256" key="5">
    <source>
        <dbReference type="ARBA" id="ARBA00022723"/>
    </source>
</evidence>
<evidence type="ECO:0000256" key="2">
    <source>
        <dbReference type="ARBA" id="ARBA00001946"/>
    </source>
</evidence>
<dbReference type="PROSITE" id="PS51784">
    <property type="entry name" value="EXOI_SH3"/>
    <property type="match status" value="1"/>
</dbReference>
<sequence>MSTHTFLWHDYETFGATPRRDRPAQFAAIRTDAELNEIGEPIMLYCRPAPDFLPDPQSCLITGITPQHCLEHGVPEHAFARQIEAAFSEPGTIGVGYNTIRFDDEVTRHLFWRNLIDPYAREWQNGCGRWDLLDVVRMTHALRPDGIEWPRKEDGKPSFRLEDLTKANGLVHDAAHDALSDVRATIALARLIRSKQPKLFDFCLELRRKERVAAEMGLHLDPGQRQPFLHVSGMFPVEHGCLGLVWPLAQHPTNKNEILVWDCRHDPSELFELDVETIRTRLFTRSAEMPEGMTRLPIKSVHLNKSPMLVGNLKTLQPAMAARWNIDVEQARAHAALAAGGRNMSAIWAEVFKKPAPDGVIDVDEDLYGGFVGNGDRRKLESLRQEQPAALAAMRPSFEDERLGELFFRYRARNFPDTLSEDESELWEAHRAARLFEGAAGARTVDQLFMEIDALSEHADERAEDILGALYDYAETIAPSRY</sequence>